<protein>
    <submittedName>
        <fullName evidence="8">Chromate transporter</fullName>
    </submittedName>
</protein>
<evidence type="ECO:0000256" key="2">
    <source>
        <dbReference type="ARBA" id="ARBA00005262"/>
    </source>
</evidence>
<reference evidence="8 9" key="1">
    <citation type="submission" date="2016-10" db="EMBL/GenBank/DDBJ databases">
        <authorList>
            <person name="de Groot N.N."/>
        </authorList>
    </citation>
    <scope>NUCLEOTIDE SEQUENCE [LARGE SCALE GENOMIC DNA]</scope>
    <source>
        <strain evidence="8 9">DSM 15695</strain>
    </source>
</reference>
<proteinExistence type="inferred from homology"/>
<dbReference type="GO" id="GO:0005886">
    <property type="term" value="C:plasma membrane"/>
    <property type="evidence" value="ECO:0007669"/>
    <property type="project" value="UniProtKB-SubCell"/>
</dbReference>
<dbReference type="PANTHER" id="PTHR43663">
    <property type="entry name" value="CHROMATE TRANSPORT PROTEIN-RELATED"/>
    <property type="match status" value="1"/>
</dbReference>
<gene>
    <name evidence="8" type="ORF">SAMN04488558_107103</name>
</gene>
<organism evidence="8 9">
    <name type="scientific">Ignavigranum ruoffiae</name>
    <dbReference type="NCBI Taxonomy" id="89093"/>
    <lineage>
        <taxon>Bacteria</taxon>
        <taxon>Bacillati</taxon>
        <taxon>Bacillota</taxon>
        <taxon>Bacilli</taxon>
        <taxon>Lactobacillales</taxon>
        <taxon>Aerococcaceae</taxon>
        <taxon>Ignavigranum</taxon>
    </lineage>
</organism>
<dbReference type="InterPro" id="IPR052518">
    <property type="entry name" value="CHR_Transporter"/>
</dbReference>
<evidence type="ECO:0000256" key="7">
    <source>
        <dbReference type="SAM" id="Phobius"/>
    </source>
</evidence>
<dbReference type="InterPro" id="IPR003370">
    <property type="entry name" value="Chromate_transpt"/>
</dbReference>
<dbReference type="EMBL" id="FOEN01000007">
    <property type="protein sequence ID" value="SEQ27705.1"/>
    <property type="molecule type" value="Genomic_DNA"/>
</dbReference>
<keyword evidence="3" id="KW-1003">Cell membrane</keyword>
<keyword evidence="6 7" id="KW-0472">Membrane</keyword>
<sequence>MLLIDLFIAFFQIGLLSFGGGMAALPLIQSAIVEGHGWLTIAEFSDLLTMAEMTPGPIAINASTFVGTRLAGPTGAIVATLGCIAPSCIIISALAWFYFRYKDLRLMQGVLSGLRPAVVSLIATAGSAIVVLAFWGEAGVSSNIQDINWIAVVIFLAALFIQRKIKINPILIIIATGILGAFIYQ</sequence>
<evidence type="ECO:0000256" key="1">
    <source>
        <dbReference type="ARBA" id="ARBA00004651"/>
    </source>
</evidence>
<accession>A0A1H9EQ14</accession>
<evidence type="ECO:0000256" key="5">
    <source>
        <dbReference type="ARBA" id="ARBA00022989"/>
    </source>
</evidence>
<comment type="similarity">
    <text evidence="2">Belongs to the chromate ion transporter (CHR) (TC 2.A.51) family.</text>
</comment>
<dbReference type="RefSeq" id="WP_092572087.1">
    <property type="nucleotide sequence ID" value="NZ_FOEN01000007.1"/>
</dbReference>
<comment type="subcellular location">
    <subcellularLocation>
        <location evidence="1">Cell membrane</location>
        <topology evidence="1">Multi-pass membrane protein</topology>
    </subcellularLocation>
</comment>
<feature type="transmembrane region" description="Helical" evidence="7">
    <location>
        <begin position="118"/>
        <end position="136"/>
    </location>
</feature>
<feature type="transmembrane region" description="Helical" evidence="7">
    <location>
        <begin position="142"/>
        <end position="160"/>
    </location>
</feature>
<dbReference type="Proteomes" id="UP000198833">
    <property type="component" value="Unassembled WGS sequence"/>
</dbReference>
<keyword evidence="4 7" id="KW-0812">Transmembrane</keyword>
<dbReference type="PANTHER" id="PTHR43663:SF1">
    <property type="entry name" value="CHROMATE TRANSPORTER"/>
    <property type="match status" value="1"/>
</dbReference>
<feature type="transmembrane region" description="Helical" evidence="7">
    <location>
        <begin position="76"/>
        <end position="98"/>
    </location>
</feature>
<evidence type="ECO:0000313" key="9">
    <source>
        <dbReference type="Proteomes" id="UP000198833"/>
    </source>
</evidence>
<name>A0A1H9EQ14_9LACT</name>
<dbReference type="GO" id="GO:0015109">
    <property type="term" value="F:chromate transmembrane transporter activity"/>
    <property type="evidence" value="ECO:0007669"/>
    <property type="project" value="InterPro"/>
</dbReference>
<evidence type="ECO:0000256" key="3">
    <source>
        <dbReference type="ARBA" id="ARBA00022475"/>
    </source>
</evidence>
<keyword evidence="9" id="KW-1185">Reference proteome</keyword>
<dbReference type="Pfam" id="PF02417">
    <property type="entry name" value="Chromate_transp"/>
    <property type="match status" value="1"/>
</dbReference>
<evidence type="ECO:0000313" key="8">
    <source>
        <dbReference type="EMBL" id="SEQ27705.1"/>
    </source>
</evidence>
<feature type="transmembrane region" description="Helical" evidence="7">
    <location>
        <begin position="167"/>
        <end position="184"/>
    </location>
</feature>
<evidence type="ECO:0000256" key="4">
    <source>
        <dbReference type="ARBA" id="ARBA00022692"/>
    </source>
</evidence>
<dbReference type="AlphaFoldDB" id="A0A1H9EQ14"/>
<keyword evidence="5 7" id="KW-1133">Transmembrane helix</keyword>
<dbReference type="OrthoDB" id="9027281at2"/>
<evidence type="ECO:0000256" key="6">
    <source>
        <dbReference type="ARBA" id="ARBA00023136"/>
    </source>
</evidence>